<name>A0A2R6AVH6_9ARCH</name>
<keyword evidence="1" id="KW-0472">Membrane</keyword>
<dbReference type="AlphaFoldDB" id="A0A2R6AVH6"/>
<gene>
    <name evidence="2" type="ORF">B9Q03_07035</name>
</gene>
<dbReference type="Proteomes" id="UP000240322">
    <property type="component" value="Unassembled WGS sequence"/>
</dbReference>
<organism evidence="2 3">
    <name type="scientific">Candidatus Marsarchaeota G2 archaeon OSP_D</name>
    <dbReference type="NCBI Taxonomy" id="1978157"/>
    <lineage>
        <taxon>Archaea</taxon>
        <taxon>Candidatus Marsarchaeota</taxon>
        <taxon>Candidatus Marsarchaeota group 2</taxon>
    </lineage>
</organism>
<feature type="transmembrane region" description="Helical" evidence="1">
    <location>
        <begin position="186"/>
        <end position="206"/>
    </location>
</feature>
<proteinExistence type="predicted"/>
<sequence length="215" mass="23558">MRSILISIVRSRELSAFVFVWAVQYIVFWVVANMGPNPVIDGLGSATLIRNTVKPPPPTSVPSVGQNSLGGIVTIATHPSLLHYTLEIFSTNVLIMLLVSIPFFGLAYGEYIFLKIGAVVNSYSASNTELSLELFGVYDPKHLSLLLSGLLLTQPFFYLETLSYALACSAGLLGGVTLFRPRRRRVLWYLTAVGVSALMLLLAAFLEASFVLHYL</sequence>
<evidence type="ECO:0000256" key="1">
    <source>
        <dbReference type="SAM" id="Phobius"/>
    </source>
</evidence>
<dbReference type="EMBL" id="NEXE01000063">
    <property type="protein sequence ID" value="PSN90356.1"/>
    <property type="molecule type" value="Genomic_DNA"/>
</dbReference>
<accession>A0A2R6AVH6</accession>
<keyword evidence="1" id="KW-0812">Transmembrane</keyword>
<comment type="caution">
    <text evidence="2">The sequence shown here is derived from an EMBL/GenBank/DDBJ whole genome shotgun (WGS) entry which is preliminary data.</text>
</comment>
<evidence type="ECO:0000313" key="3">
    <source>
        <dbReference type="Proteomes" id="UP000240322"/>
    </source>
</evidence>
<feature type="transmembrane region" description="Helical" evidence="1">
    <location>
        <begin position="93"/>
        <end position="114"/>
    </location>
</feature>
<evidence type="ECO:0000313" key="2">
    <source>
        <dbReference type="EMBL" id="PSN90356.1"/>
    </source>
</evidence>
<keyword evidence="1" id="KW-1133">Transmembrane helix</keyword>
<feature type="transmembrane region" description="Helical" evidence="1">
    <location>
        <begin position="12"/>
        <end position="32"/>
    </location>
</feature>
<feature type="transmembrane region" description="Helical" evidence="1">
    <location>
        <begin position="156"/>
        <end position="179"/>
    </location>
</feature>
<reference evidence="2 3" key="1">
    <citation type="submission" date="2017-04" db="EMBL/GenBank/DDBJ databases">
        <title>Novel microbial lineages endemic to geothermal iron-oxide mats fill important gaps in the evolutionary history of Archaea.</title>
        <authorList>
            <person name="Jay Z.J."/>
            <person name="Beam J.P."/>
            <person name="Dlakic M."/>
            <person name="Rusch D.B."/>
            <person name="Kozubal M.A."/>
            <person name="Inskeep W.P."/>
        </authorList>
    </citation>
    <scope>NUCLEOTIDE SEQUENCE [LARGE SCALE GENOMIC DNA]</scope>
    <source>
        <strain evidence="2">OSP_D</strain>
    </source>
</reference>
<feature type="transmembrane region" description="Helical" evidence="1">
    <location>
        <begin position="68"/>
        <end position="86"/>
    </location>
</feature>
<protein>
    <submittedName>
        <fullName evidence="2">Uncharacterized protein</fullName>
    </submittedName>
</protein>